<dbReference type="PANTHER" id="PTHR22012">
    <property type="entry name" value="FIBROUS SHEATH INTERACTING PROTEIN 1"/>
    <property type="match status" value="1"/>
</dbReference>
<reference evidence="4 5" key="1">
    <citation type="journal article" date="2019" name="Sci. Data">
        <title>Hybrid genome assembly and annotation of Danionella translucida.</title>
        <authorList>
            <person name="Kadobianskyi M."/>
            <person name="Schulze L."/>
            <person name="Schuelke M."/>
            <person name="Judkewitz B."/>
        </authorList>
    </citation>
    <scope>NUCLEOTIDE SEQUENCE [LARGE SCALE GENOMIC DNA]</scope>
    <source>
        <strain evidence="4 5">Bolton</strain>
    </source>
</reference>
<gene>
    <name evidence="4" type="ORF">DNTS_016264</name>
</gene>
<evidence type="ECO:0000313" key="5">
    <source>
        <dbReference type="Proteomes" id="UP000316079"/>
    </source>
</evidence>
<name>A0A553Q0U5_9TELE</name>
<comment type="similarity">
    <text evidence="1">Belongs to the FSIP1 family.</text>
</comment>
<dbReference type="InterPro" id="IPR026246">
    <property type="entry name" value="Fsip1"/>
</dbReference>
<dbReference type="Proteomes" id="UP000316079">
    <property type="component" value="Unassembled WGS sequence"/>
</dbReference>
<sequence>GSLEEKAGDPVLWDIKQRRDEEKRLREIQQQLQILEEDQHAKTLCLSEDQLRDLLLDCEAQIMTFPESEDTLMENERMK</sequence>
<keyword evidence="5" id="KW-1185">Reference proteome</keyword>
<evidence type="ECO:0000256" key="1">
    <source>
        <dbReference type="ARBA" id="ARBA00010495"/>
    </source>
</evidence>
<organism evidence="4 5">
    <name type="scientific">Danionella cerebrum</name>
    <dbReference type="NCBI Taxonomy" id="2873325"/>
    <lineage>
        <taxon>Eukaryota</taxon>
        <taxon>Metazoa</taxon>
        <taxon>Chordata</taxon>
        <taxon>Craniata</taxon>
        <taxon>Vertebrata</taxon>
        <taxon>Euteleostomi</taxon>
        <taxon>Actinopterygii</taxon>
        <taxon>Neopterygii</taxon>
        <taxon>Teleostei</taxon>
        <taxon>Ostariophysi</taxon>
        <taxon>Cypriniformes</taxon>
        <taxon>Danionidae</taxon>
        <taxon>Danioninae</taxon>
        <taxon>Danionella</taxon>
    </lineage>
</organism>
<accession>A0A553Q0U5</accession>
<feature type="non-terminal residue" evidence="4">
    <location>
        <position position="1"/>
    </location>
</feature>
<evidence type="ECO:0000313" key="4">
    <source>
        <dbReference type="EMBL" id="TRY83554.1"/>
    </source>
</evidence>
<protein>
    <recommendedName>
        <fullName evidence="2">Fibrous sheath-interacting protein 1</fullName>
    </recommendedName>
</protein>
<evidence type="ECO:0000256" key="3">
    <source>
        <dbReference type="ARBA" id="ARBA00023054"/>
    </source>
</evidence>
<dbReference type="PANTHER" id="PTHR22012:SF2">
    <property type="entry name" value="FIBROUS SHEATH-INTERACTING PROTEIN 1"/>
    <property type="match status" value="1"/>
</dbReference>
<comment type="caution">
    <text evidence="4">The sequence shown here is derived from an EMBL/GenBank/DDBJ whole genome shotgun (WGS) entry which is preliminary data.</text>
</comment>
<dbReference type="AlphaFoldDB" id="A0A553Q0U5"/>
<keyword evidence="3" id="KW-0175">Coiled coil</keyword>
<evidence type="ECO:0000256" key="2">
    <source>
        <dbReference type="ARBA" id="ARBA00019480"/>
    </source>
</evidence>
<proteinExistence type="inferred from homology"/>
<dbReference type="EMBL" id="SRMA01026473">
    <property type="protein sequence ID" value="TRY83554.1"/>
    <property type="molecule type" value="Genomic_DNA"/>
</dbReference>
<dbReference type="OrthoDB" id="9946895at2759"/>